<feature type="compositionally biased region" description="Basic and acidic residues" evidence="1">
    <location>
        <begin position="115"/>
        <end position="145"/>
    </location>
</feature>
<dbReference type="Proteomes" id="UP000285430">
    <property type="component" value="Unassembled WGS sequence"/>
</dbReference>
<accession>A0A3R7C8B0</accession>
<evidence type="ECO:0000313" key="3">
    <source>
        <dbReference type="Proteomes" id="UP000285430"/>
    </source>
</evidence>
<dbReference type="EMBL" id="QUTH01003641">
    <property type="protein sequence ID" value="RHZ18189.1"/>
    <property type="molecule type" value="Genomic_DNA"/>
</dbReference>
<organism evidence="2 3">
    <name type="scientific">Aphanomyces astaci</name>
    <name type="common">Crayfish plague agent</name>
    <dbReference type="NCBI Taxonomy" id="112090"/>
    <lineage>
        <taxon>Eukaryota</taxon>
        <taxon>Sar</taxon>
        <taxon>Stramenopiles</taxon>
        <taxon>Oomycota</taxon>
        <taxon>Saprolegniomycetes</taxon>
        <taxon>Saprolegniales</taxon>
        <taxon>Verrucalvaceae</taxon>
        <taxon>Aphanomyces</taxon>
    </lineage>
</organism>
<name>A0A3R7C8B0_APHAT</name>
<feature type="non-terminal residue" evidence="2">
    <location>
        <position position="1"/>
    </location>
</feature>
<proteinExistence type="predicted"/>
<dbReference type="AlphaFoldDB" id="A0A3R7C8B0"/>
<protein>
    <submittedName>
        <fullName evidence="2">Uncharacterized protein</fullName>
    </submittedName>
</protein>
<comment type="caution">
    <text evidence="2">The sequence shown here is derived from an EMBL/GenBank/DDBJ whole genome shotgun (WGS) entry which is preliminary data.</text>
</comment>
<evidence type="ECO:0000313" key="2">
    <source>
        <dbReference type="EMBL" id="RHZ18189.1"/>
    </source>
</evidence>
<feature type="region of interest" description="Disordered" evidence="1">
    <location>
        <begin position="99"/>
        <end position="145"/>
    </location>
</feature>
<gene>
    <name evidence="2" type="ORF">DYB37_007663</name>
</gene>
<evidence type="ECO:0000256" key="1">
    <source>
        <dbReference type="SAM" id="MobiDB-lite"/>
    </source>
</evidence>
<reference evidence="2 3" key="1">
    <citation type="submission" date="2018-08" db="EMBL/GenBank/DDBJ databases">
        <title>Aphanomyces genome sequencing and annotation.</title>
        <authorList>
            <person name="Minardi D."/>
            <person name="Oidtmann B."/>
            <person name="Van Der Giezen M."/>
            <person name="Studholme D.J."/>
        </authorList>
    </citation>
    <scope>NUCLEOTIDE SEQUENCE [LARGE SCALE GENOMIC DNA]</scope>
    <source>
        <strain evidence="2 3">Da</strain>
    </source>
</reference>
<sequence>VANSSLDGSRRAFRAILVSLELELANGVPDVFVGGKGVRVEERAKELKSLHMTFASRDSVGIRRESCRFDQVDLIVKSSEEGLDTDVLTVLELGEARKQDMGSRVPASWRTIKSGPEREGRGVRSDDLLEDRREGVEKKSLSLDA</sequence>